<name>A0ABW1CNV4_9ACTN</name>
<dbReference type="PANTHER" id="PTHR46825">
    <property type="entry name" value="D-ALANYL-D-ALANINE-CARBOXYPEPTIDASE/ENDOPEPTIDASE AMPH"/>
    <property type="match status" value="1"/>
</dbReference>
<sequence length="600" mass="63540">MKGLRGRAIALALLVAAAPLAMCGPANADPTIDQLLPRLLAEHGIPGAAVAIVSAGRPAEIKGYGYADAERKIPVDASRTAFSTASLAKTFTAAAALQLVQEGRLSLDKDVNTYLTGFRIPDTFPGHPITLRHLLTHTAGFESDVIGTSWSSPAAAEPLKTVVREGLPERARPPGTVLSYDNYAYDLAGYLVETVSGRPYGDYVREQILDPLDMTGTSFAAPLPAGTQVARGYGGTGAFAHYYGHPASGTGPVTTAADMATFMKALLDDDPRLGRGVAALMKTRQYAQDPRLPGMGYGLEESTRNGHRVLYKGGDVNGFHHLMTLLPDQRAGVYVVFNGEDSLPASAYDLIDAVVDRSFPGSPPQSPPTGGDTSAYEGTYVSVQPRGDLLRFAALFDHVTVQATGDGRLTTDGLSRDGSTQRWRQVGPGLFAEDGGQELIAFDSGGLLAGGHREEATTFERAPVTWHVWMLYLGLTAFLAALLGVPVAALLRRPARHRAAWWLAWLTSALVAVFVYGLATTIIIAPTDAILLGSPLLTGALLASSAAFTLTAGLVVCTGAAWWKGWWSLPGRLSYTAFTAAAICFMIVAYLYNLVGGVFA</sequence>
<evidence type="ECO:0000256" key="1">
    <source>
        <dbReference type="SAM" id="Phobius"/>
    </source>
</evidence>
<feature type="transmembrane region" description="Helical" evidence="1">
    <location>
        <begin position="537"/>
        <end position="563"/>
    </location>
</feature>
<proteinExistence type="predicted"/>
<dbReference type="Proteomes" id="UP001596058">
    <property type="component" value="Unassembled WGS sequence"/>
</dbReference>
<comment type="caution">
    <text evidence="4">The sequence shown here is derived from an EMBL/GenBank/DDBJ whole genome shotgun (WGS) entry which is preliminary data.</text>
</comment>
<dbReference type="Pfam" id="PF00144">
    <property type="entry name" value="Beta-lactamase"/>
    <property type="match status" value="1"/>
</dbReference>
<feature type="signal peptide" evidence="2">
    <location>
        <begin position="1"/>
        <end position="28"/>
    </location>
</feature>
<feature type="domain" description="Beta-lactamase-related" evidence="3">
    <location>
        <begin position="32"/>
        <end position="348"/>
    </location>
</feature>
<dbReference type="GO" id="GO:0016787">
    <property type="term" value="F:hydrolase activity"/>
    <property type="evidence" value="ECO:0007669"/>
    <property type="project" value="UniProtKB-KW"/>
</dbReference>
<accession>A0ABW1CNV4</accession>
<evidence type="ECO:0000256" key="2">
    <source>
        <dbReference type="SAM" id="SignalP"/>
    </source>
</evidence>
<feature type="transmembrane region" description="Helical" evidence="1">
    <location>
        <begin position="575"/>
        <end position="595"/>
    </location>
</feature>
<evidence type="ECO:0000313" key="4">
    <source>
        <dbReference type="EMBL" id="MFC5827404.1"/>
    </source>
</evidence>
<gene>
    <name evidence="4" type="ORF">ACFPZ3_26370</name>
</gene>
<keyword evidence="5" id="KW-1185">Reference proteome</keyword>
<keyword evidence="1" id="KW-0472">Membrane</keyword>
<dbReference type="Gene3D" id="3.40.710.10">
    <property type="entry name" value="DD-peptidase/beta-lactamase superfamily"/>
    <property type="match status" value="1"/>
</dbReference>
<reference evidence="5" key="1">
    <citation type="journal article" date="2019" name="Int. J. Syst. Evol. Microbiol.">
        <title>The Global Catalogue of Microorganisms (GCM) 10K type strain sequencing project: providing services to taxonomists for standard genome sequencing and annotation.</title>
        <authorList>
            <consortium name="The Broad Institute Genomics Platform"/>
            <consortium name="The Broad Institute Genome Sequencing Center for Infectious Disease"/>
            <person name="Wu L."/>
            <person name="Ma J."/>
        </authorList>
    </citation>
    <scope>NUCLEOTIDE SEQUENCE [LARGE SCALE GENOMIC DNA]</scope>
    <source>
        <strain evidence="5">CCUG 53903</strain>
    </source>
</reference>
<keyword evidence="1" id="KW-0812">Transmembrane</keyword>
<evidence type="ECO:0000259" key="3">
    <source>
        <dbReference type="Pfam" id="PF00144"/>
    </source>
</evidence>
<keyword evidence="2" id="KW-0732">Signal</keyword>
<dbReference type="InterPro" id="IPR012338">
    <property type="entry name" value="Beta-lactam/transpept-like"/>
</dbReference>
<dbReference type="SUPFAM" id="SSF56601">
    <property type="entry name" value="beta-lactamase/transpeptidase-like"/>
    <property type="match status" value="1"/>
</dbReference>
<feature type="chain" id="PRO_5047501012" evidence="2">
    <location>
        <begin position="29"/>
        <end position="600"/>
    </location>
</feature>
<dbReference type="RefSeq" id="WP_379516908.1">
    <property type="nucleotide sequence ID" value="NZ_JBHSPA010000029.1"/>
</dbReference>
<dbReference type="PANTHER" id="PTHR46825:SF9">
    <property type="entry name" value="BETA-LACTAMASE-RELATED DOMAIN-CONTAINING PROTEIN"/>
    <property type="match status" value="1"/>
</dbReference>
<evidence type="ECO:0000313" key="5">
    <source>
        <dbReference type="Proteomes" id="UP001596058"/>
    </source>
</evidence>
<feature type="transmembrane region" description="Helical" evidence="1">
    <location>
        <begin position="469"/>
        <end position="491"/>
    </location>
</feature>
<dbReference type="InterPro" id="IPR001466">
    <property type="entry name" value="Beta-lactam-related"/>
</dbReference>
<protein>
    <submittedName>
        <fullName evidence="4">Serine hydrolase</fullName>
    </submittedName>
</protein>
<feature type="transmembrane region" description="Helical" evidence="1">
    <location>
        <begin position="503"/>
        <end position="525"/>
    </location>
</feature>
<organism evidence="4 5">
    <name type="scientific">Nonomuraea insulae</name>
    <dbReference type="NCBI Taxonomy" id="1616787"/>
    <lineage>
        <taxon>Bacteria</taxon>
        <taxon>Bacillati</taxon>
        <taxon>Actinomycetota</taxon>
        <taxon>Actinomycetes</taxon>
        <taxon>Streptosporangiales</taxon>
        <taxon>Streptosporangiaceae</taxon>
        <taxon>Nonomuraea</taxon>
    </lineage>
</organism>
<dbReference type="EMBL" id="JBHSPA010000029">
    <property type="protein sequence ID" value="MFC5827404.1"/>
    <property type="molecule type" value="Genomic_DNA"/>
</dbReference>
<keyword evidence="1" id="KW-1133">Transmembrane helix</keyword>
<dbReference type="InterPro" id="IPR050491">
    <property type="entry name" value="AmpC-like"/>
</dbReference>
<keyword evidence="4" id="KW-0378">Hydrolase</keyword>